<dbReference type="EMBL" id="BRXX01000045">
    <property type="protein sequence ID" value="GMH85150.1"/>
    <property type="molecule type" value="Genomic_DNA"/>
</dbReference>
<organism evidence="1 2">
    <name type="scientific">Triparma verrucosa</name>
    <dbReference type="NCBI Taxonomy" id="1606542"/>
    <lineage>
        <taxon>Eukaryota</taxon>
        <taxon>Sar</taxon>
        <taxon>Stramenopiles</taxon>
        <taxon>Ochrophyta</taxon>
        <taxon>Bolidophyceae</taxon>
        <taxon>Parmales</taxon>
        <taxon>Triparmaceae</taxon>
        <taxon>Triparma</taxon>
    </lineage>
</organism>
<protein>
    <submittedName>
        <fullName evidence="1">Uncharacterized protein</fullName>
    </submittedName>
</protein>
<dbReference type="AlphaFoldDB" id="A0A9W7BFD3"/>
<accession>A0A9W7BFD3</accession>
<evidence type="ECO:0000313" key="1">
    <source>
        <dbReference type="EMBL" id="GMH85150.1"/>
    </source>
</evidence>
<reference evidence="2" key="1">
    <citation type="journal article" date="2023" name="Commun. Biol.">
        <title>Genome analysis of Parmales, the sister group of diatoms, reveals the evolutionary specialization of diatoms from phago-mixotrophs to photoautotrophs.</title>
        <authorList>
            <person name="Ban H."/>
            <person name="Sato S."/>
            <person name="Yoshikawa S."/>
            <person name="Yamada K."/>
            <person name="Nakamura Y."/>
            <person name="Ichinomiya M."/>
            <person name="Sato N."/>
            <person name="Blanc-Mathieu R."/>
            <person name="Endo H."/>
            <person name="Kuwata A."/>
            <person name="Ogata H."/>
        </authorList>
    </citation>
    <scope>NUCLEOTIDE SEQUENCE [LARGE SCALE GENOMIC DNA]</scope>
    <source>
        <strain evidence="2">NIES 3699</strain>
    </source>
</reference>
<comment type="caution">
    <text evidence="1">The sequence shown here is derived from an EMBL/GenBank/DDBJ whole genome shotgun (WGS) entry which is preliminary data.</text>
</comment>
<keyword evidence="2" id="KW-1185">Reference proteome</keyword>
<proteinExistence type="predicted"/>
<gene>
    <name evidence="1" type="ORF">TrVE_jg14236</name>
</gene>
<name>A0A9W7BFD3_9STRA</name>
<evidence type="ECO:0000313" key="2">
    <source>
        <dbReference type="Proteomes" id="UP001165160"/>
    </source>
</evidence>
<dbReference type="Proteomes" id="UP001165160">
    <property type="component" value="Unassembled WGS sequence"/>
</dbReference>
<sequence length="305" mass="32649">MGAGASLENQSATEILSPESAKERLNLYDLLVTLPASSTHNDALLAITKSNTYSDYDLPKLVSICSALSVPTSSASVFPLDLFLTNLTKQNLASPPVPPSLPEWASTPSWPITPLTKLLHLPDDPTNLDTPLSLTLKSGRKVLSLYMITKLTKEESHNLFESIEGPPSLLAVLASNLPPFSAHNWAKSGDINSLKKFNSSKRDYNWTENDAFDSPPLYYACHSGACVGSVVLVDYLLGMAEYGKDVIDRCDVNAISDDVKVLLRGGEVRGKEGEGGAGNDVEEGVEDMGLANLFGGEEDAGGGDY</sequence>